<evidence type="ECO:0000256" key="5">
    <source>
        <dbReference type="ARBA" id="ARBA00010122"/>
    </source>
</evidence>
<dbReference type="NCBIfam" id="TIGR00656">
    <property type="entry name" value="asp_kin_monofn"/>
    <property type="match status" value="1"/>
</dbReference>
<sequence>MRIVVQKFGGTSLATRDARKLVVERIIKTKEEGYSPVVVVSAIGRKGDPYATDTLLSLLDETGGYAPGREKDLLISCGEVISAALIASLLAARGYKARAFTGGQAGIITDDNFGNAMIKEVKADALLDAIKQGCIPVIAGFQGITENGDVTTLGRGGSDTTAAALGAALGAEWVDIFTDVEGIMTADPKIVKGAHILETITYQEVTEMAYNGARVIHPRAVEIAMQRNIPLRVRSTFCDSPGTLITCKPCWISERLVTGIAHIPHLAQVVIKVSQDRDEQEKIFDTLAKAGISIDLINVFPGLKVFTIKEDQVKRTVEELEKIGIIPQVTKSLTKVTVVGVGMRGVPGVMARIVKALERENIEILQTSDSNSTISCLVRSENAERAITALHEEFEL</sequence>
<evidence type="ECO:0000256" key="12">
    <source>
        <dbReference type="ARBA" id="ARBA00023154"/>
    </source>
</evidence>
<dbReference type="UniPathway" id="UPA00050">
    <property type="reaction ID" value="UER00461"/>
</dbReference>
<feature type="binding site" evidence="14">
    <location>
        <begin position="178"/>
        <end position="179"/>
    </location>
    <ligand>
        <name>ATP</name>
        <dbReference type="ChEBI" id="CHEBI:30616"/>
    </ligand>
</feature>
<dbReference type="Proteomes" id="UP000070427">
    <property type="component" value="Unassembled WGS sequence"/>
</dbReference>
<name>A0A140LAH2_9FIRM</name>
<dbReference type="PROSITE" id="PS00324">
    <property type="entry name" value="ASPARTOKINASE"/>
    <property type="match status" value="1"/>
</dbReference>
<dbReference type="EC" id="2.7.2.4" evidence="15"/>
<evidence type="ECO:0000259" key="17">
    <source>
        <dbReference type="PROSITE" id="PS51671"/>
    </source>
</evidence>
<dbReference type="Pfam" id="PF00696">
    <property type="entry name" value="AA_kinase"/>
    <property type="match status" value="1"/>
</dbReference>
<dbReference type="SUPFAM" id="SSF55021">
    <property type="entry name" value="ACT-like"/>
    <property type="match status" value="2"/>
</dbReference>
<evidence type="ECO:0000256" key="6">
    <source>
        <dbReference type="ARBA" id="ARBA00022605"/>
    </source>
</evidence>
<evidence type="ECO:0000256" key="16">
    <source>
        <dbReference type="RuleBase" id="RU004249"/>
    </source>
</evidence>
<evidence type="ECO:0000313" key="19">
    <source>
        <dbReference type="Proteomes" id="UP000070427"/>
    </source>
</evidence>
<evidence type="ECO:0000256" key="3">
    <source>
        <dbReference type="ARBA" id="ARBA00004986"/>
    </source>
</evidence>
<comment type="pathway">
    <text evidence="4 16">Amino-acid biosynthesis; L-threonine biosynthesis; L-threonine from L-aspartate: step 1/5.</text>
</comment>
<dbReference type="PROSITE" id="PS51671">
    <property type="entry name" value="ACT"/>
    <property type="match status" value="1"/>
</dbReference>
<dbReference type="InterPro" id="IPR001048">
    <property type="entry name" value="Asp/Glu/Uridylate_kinase"/>
</dbReference>
<evidence type="ECO:0000256" key="1">
    <source>
        <dbReference type="ARBA" id="ARBA00003121"/>
    </source>
</evidence>
<keyword evidence="8 14" id="KW-0547">Nucleotide-binding</keyword>
<dbReference type="UniPathway" id="UPA00034">
    <property type="reaction ID" value="UER00015"/>
</dbReference>
<dbReference type="InParanoid" id="A0A140LAH2"/>
<dbReference type="GO" id="GO:0005829">
    <property type="term" value="C:cytosol"/>
    <property type="evidence" value="ECO:0007669"/>
    <property type="project" value="TreeGrafter"/>
</dbReference>
<reference evidence="18 19" key="1">
    <citation type="submission" date="2015-12" db="EMBL/GenBank/DDBJ databases">
        <title>Draft genome sequnece of Fervidicola ferrireducens strain Y170.</title>
        <authorList>
            <person name="Patel B.K."/>
        </authorList>
    </citation>
    <scope>NUCLEOTIDE SEQUENCE [LARGE SCALE GENOMIC DNA]</scope>
    <source>
        <strain evidence="18 19">Y170</strain>
    </source>
</reference>
<dbReference type="NCBIfam" id="NF005155">
    <property type="entry name" value="PRK06635.1-4"/>
    <property type="match status" value="1"/>
</dbReference>
<dbReference type="InterPro" id="IPR005260">
    <property type="entry name" value="Asp_kin_monofn"/>
</dbReference>
<keyword evidence="11" id="KW-0220">Diaminopimelate biosynthesis</keyword>
<dbReference type="Gene3D" id="3.40.1160.10">
    <property type="entry name" value="Acetylglutamate kinase-like"/>
    <property type="match status" value="1"/>
</dbReference>
<evidence type="ECO:0000256" key="11">
    <source>
        <dbReference type="ARBA" id="ARBA00022915"/>
    </source>
</evidence>
<dbReference type="UniPathway" id="UPA00051">
    <property type="reaction ID" value="UER00462"/>
</dbReference>
<keyword evidence="10 14" id="KW-0067">ATP-binding</keyword>
<dbReference type="FunCoup" id="A0A140LAH2">
    <property type="interactions" value="223"/>
</dbReference>
<comment type="pathway">
    <text evidence="3 16">Amino-acid biosynthesis; L-methionine biosynthesis via de novo pathway; L-homoserine from L-aspartate: step 1/3.</text>
</comment>
<dbReference type="GO" id="GO:0005524">
    <property type="term" value="F:ATP binding"/>
    <property type="evidence" value="ECO:0007669"/>
    <property type="project" value="UniProtKB-KW"/>
</dbReference>
<dbReference type="InterPro" id="IPR036393">
    <property type="entry name" value="AceGlu_kinase-like_sf"/>
</dbReference>
<feature type="binding site" evidence="14">
    <location>
        <position position="79"/>
    </location>
    <ligand>
        <name>substrate</name>
    </ligand>
</feature>
<dbReference type="InterPro" id="IPR027795">
    <property type="entry name" value="CASTOR_ACT_dom"/>
</dbReference>
<dbReference type="PIRSF" id="PIRSF000726">
    <property type="entry name" value="Asp_kin"/>
    <property type="match status" value="1"/>
</dbReference>
<accession>A0A140LAH2</accession>
<evidence type="ECO:0000256" key="4">
    <source>
        <dbReference type="ARBA" id="ARBA00005139"/>
    </source>
</evidence>
<comment type="catalytic activity">
    <reaction evidence="13 15">
        <text>L-aspartate + ATP = 4-phospho-L-aspartate + ADP</text>
        <dbReference type="Rhea" id="RHEA:23776"/>
        <dbReference type="ChEBI" id="CHEBI:29991"/>
        <dbReference type="ChEBI" id="CHEBI:30616"/>
        <dbReference type="ChEBI" id="CHEBI:57535"/>
        <dbReference type="ChEBI" id="CHEBI:456216"/>
        <dbReference type="EC" id="2.7.2.4"/>
    </reaction>
</comment>
<feature type="domain" description="ACT" evidence="17">
    <location>
        <begin position="338"/>
        <end position="396"/>
    </location>
</feature>
<keyword evidence="19" id="KW-1185">Reference proteome</keyword>
<keyword evidence="12" id="KW-0457">Lysine biosynthesis</keyword>
<comment type="function">
    <text evidence="1">Catalyzes the phosphorylation of the beta-carboxyl group of aspartic acid with ATP to yield 4-phospho-L-aspartate, which is involved in the branched biosynthetic pathway leading to the biosynthesis of amino acids threonine, isoleucine and methionine.</text>
</comment>
<dbReference type="PANTHER" id="PTHR21499">
    <property type="entry name" value="ASPARTATE KINASE"/>
    <property type="match status" value="1"/>
</dbReference>
<dbReference type="Gene3D" id="3.30.70.260">
    <property type="match status" value="2"/>
</dbReference>
<dbReference type="RefSeq" id="WP_066352978.1">
    <property type="nucleotide sequence ID" value="NZ_LOED01000010.1"/>
</dbReference>
<evidence type="ECO:0000256" key="2">
    <source>
        <dbReference type="ARBA" id="ARBA00004766"/>
    </source>
</evidence>
<dbReference type="InterPro" id="IPR002912">
    <property type="entry name" value="ACT_dom"/>
</dbReference>
<evidence type="ECO:0000256" key="13">
    <source>
        <dbReference type="ARBA" id="ARBA00047872"/>
    </source>
</evidence>
<dbReference type="PATRIC" id="fig|520764.3.peg.1136"/>
<dbReference type="InterPro" id="IPR001341">
    <property type="entry name" value="Asp_kinase"/>
</dbReference>
<keyword evidence="6 16" id="KW-0028">Amino-acid biosynthesis</keyword>
<dbReference type="AlphaFoldDB" id="A0A140LAH2"/>
<evidence type="ECO:0000256" key="10">
    <source>
        <dbReference type="ARBA" id="ARBA00022840"/>
    </source>
</evidence>
<dbReference type="GO" id="GO:0009089">
    <property type="term" value="P:lysine biosynthetic process via diaminopimelate"/>
    <property type="evidence" value="ECO:0007669"/>
    <property type="project" value="UniProtKB-UniPathway"/>
</dbReference>
<evidence type="ECO:0000256" key="9">
    <source>
        <dbReference type="ARBA" id="ARBA00022777"/>
    </source>
</evidence>
<keyword evidence="7 15" id="KW-0808">Transferase</keyword>
<dbReference type="FunFam" id="3.40.1160.10:FF:000002">
    <property type="entry name" value="Aspartokinase"/>
    <property type="match status" value="1"/>
</dbReference>
<dbReference type="GO" id="GO:0019877">
    <property type="term" value="P:diaminopimelate biosynthetic process"/>
    <property type="evidence" value="ECO:0007669"/>
    <property type="project" value="UniProtKB-KW"/>
</dbReference>
<feature type="binding site" evidence="14">
    <location>
        <begin position="7"/>
        <end position="10"/>
    </location>
    <ligand>
        <name>ATP</name>
        <dbReference type="ChEBI" id="CHEBI:30616"/>
    </ligand>
</feature>
<dbReference type="NCBIfam" id="TIGR00657">
    <property type="entry name" value="asp_kinases"/>
    <property type="match status" value="1"/>
</dbReference>
<dbReference type="SUPFAM" id="SSF53633">
    <property type="entry name" value="Carbamate kinase-like"/>
    <property type="match status" value="1"/>
</dbReference>
<evidence type="ECO:0000256" key="7">
    <source>
        <dbReference type="ARBA" id="ARBA00022679"/>
    </source>
</evidence>
<evidence type="ECO:0000256" key="15">
    <source>
        <dbReference type="RuleBase" id="RU003448"/>
    </source>
</evidence>
<dbReference type="GO" id="GO:0009090">
    <property type="term" value="P:homoserine biosynthetic process"/>
    <property type="evidence" value="ECO:0007669"/>
    <property type="project" value="TreeGrafter"/>
</dbReference>
<feature type="binding site" evidence="14">
    <location>
        <position position="52"/>
    </location>
    <ligand>
        <name>substrate</name>
    </ligand>
</feature>
<keyword evidence="9 15" id="KW-0418">Kinase</keyword>
<comment type="similarity">
    <text evidence="5 15">Belongs to the aspartokinase family.</text>
</comment>
<organism evidence="18 19">
    <name type="scientific">Fervidicola ferrireducens</name>
    <dbReference type="NCBI Taxonomy" id="520764"/>
    <lineage>
        <taxon>Bacteria</taxon>
        <taxon>Bacillati</taxon>
        <taxon>Bacillota</taxon>
        <taxon>Clostridia</taxon>
        <taxon>Thermosediminibacterales</taxon>
        <taxon>Thermosediminibacteraceae</taxon>
        <taxon>Fervidicola</taxon>
    </lineage>
</organism>
<dbReference type="InterPro" id="IPR045865">
    <property type="entry name" value="ACT-like_dom_sf"/>
</dbReference>
<dbReference type="InterPro" id="IPR018042">
    <property type="entry name" value="Aspartate_kinase_CS"/>
</dbReference>
<comment type="pathway">
    <text evidence="2 16">Amino-acid biosynthesis; L-lysine biosynthesis via DAP pathway; (S)-tetrahydrodipicolinate from L-aspartate: step 1/4.</text>
</comment>
<evidence type="ECO:0000256" key="8">
    <source>
        <dbReference type="ARBA" id="ARBA00022741"/>
    </source>
</evidence>
<dbReference type="OrthoDB" id="9799110at2"/>
<gene>
    <name evidence="18" type="primary">ask</name>
    <name evidence="18" type="ORF">AN618_10990</name>
</gene>
<dbReference type="PANTHER" id="PTHR21499:SF3">
    <property type="entry name" value="ASPARTOKINASE"/>
    <property type="match status" value="1"/>
</dbReference>
<comment type="caution">
    <text evidence="18">The sequence shown here is derived from an EMBL/GenBank/DDBJ whole genome shotgun (WGS) entry which is preliminary data.</text>
</comment>
<evidence type="ECO:0000313" key="18">
    <source>
        <dbReference type="EMBL" id="KXG77547.1"/>
    </source>
</evidence>
<dbReference type="GO" id="GO:0009088">
    <property type="term" value="P:threonine biosynthetic process"/>
    <property type="evidence" value="ECO:0007669"/>
    <property type="project" value="UniProtKB-UniPathway"/>
</dbReference>
<protein>
    <recommendedName>
        <fullName evidence="15">Aspartokinase</fullName>
        <ecNumber evidence="15">2.7.2.4</ecNumber>
    </recommendedName>
</protein>
<dbReference type="NCBIfam" id="NF006068">
    <property type="entry name" value="PRK08210.1"/>
    <property type="match status" value="1"/>
</dbReference>
<evidence type="ECO:0000256" key="14">
    <source>
        <dbReference type="PIRSR" id="PIRSR000726-1"/>
    </source>
</evidence>
<dbReference type="GO" id="GO:0004072">
    <property type="term" value="F:aspartate kinase activity"/>
    <property type="evidence" value="ECO:0007669"/>
    <property type="project" value="UniProtKB-EC"/>
</dbReference>
<dbReference type="EMBL" id="LOED01000010">
    <property type="protein sequence ID" value="KXG77547.1"/>
    <property type="molecule type" value="Genomic_DNA"/>
</dbReference>
<proteinExistence type="inferred from homology"/>
<dbReference type="STRING" id="520764.AN618_10990"/>
<dbReference type="Pfam" id="PF13840">
    <property type="entry name" value="ACT_7"/>
    <property type="match status" value="1"/>
</dbReference>